<organism evidence="3 4">
    <name type="scientific">Mucilaginibacter pocheonensis</name>
    <dbReference type="NCBI Taxonomy" id="398050"/>
    <lineage>
        <taxon>Bacteria</taxon>
        <taxon>Pseudomonadati</taxon>
        <taxon>Bacteroidota</taxon>
        <taxon>Sphingobacteriia</taxon>
        <taxon>Sphingobacteriales</taxon>
        <taxon>Sphingobacteriaceae</taxon>
        <taxon>Mucilaginibacter</taxon>
    </lineage>
</organism>
<dbReference type="InterPro" id="IPR011050">
    <property type="entry name" value="Pectin_lyase_fold/virulence"/>
</dbReference>
<feature type="domain" description="Right handed beta helix" evidence="2">
    <location>
        <begin position="238"/>
        <end position="398"/>
    </location>
</feature>
<evidence type="ECO:0000313" key="3">
    <source>
        <dbReference type="EMBL" id="MDR6941544.1"/>
    </source>
</evidence>
<evidence type="ECO:0000259" key="2">
    <source>
        <dbReference type="Pfam" id="PF13229"/>
    </source>
</evidence>
<dbReference type="InterPro" id="IPR006626">
    <property type="entry name" value="PbH1"/>
</dbReference>
<dbReference type="Pfam" id="PF13229">
    <property type="entry name" value="Beta_helix"/>
    <property type="match status" value="1"/>
</dbReference>
<dbReference type="InterPro" id="IPR059226">
    <property type="entry name" value="Choice_anch_Q_dom"/>
</dbReference>
<feature type="signal peptide" evidence="1">
    <location>
        <begin position="1"/>
        <end position="23"/>
    </location>
</feature>
<dbReference type="RefSeq" id="WP_310093395.1">
    <property type="nucleotide sequence ID" value="NZ_JAVDUU010000001.1"/>
</dbReference>
<keyword evidence="4" id="KW-1185">Reference proteome</keyword>
<name>A0ABU1T827_9SPHI</name>
<dbReference type="Proteomes" id="UP001247620">
    <property type="component" value="Unassembled WGS sequence"/>
</dbReference>
<dbReference type="EMBL" id="JAVDUU010000001">
    <property type="protein sequence ID" value="MDR6941544.1"/>
    <property type="molecule type" value="Genomic_DNA"/>
</dbReference>
<keyword evidence="1" id="KW-0732">Signal</keyword>
<protein>
    <recommendedName>
        <fullName evidence="2">Right handed beta helix domain-containing protein</fullName>
    </recommendedName>
</protein>
<evidence type="ECO:0000313" key="4">
    <source>
        <dbReference type="Proteomes" id="UP001247620"/>
    </source>
</evidence>
<dbReference type="Gene3D" id="2.160.20.10">
    <property type="entry name" value="Single-stranded right-handed beta-helix, Pectin lyase-like"/>
    <property type="match status" value="1"/>
</dbReference>
<dbReference type="NCBIfam" id="NF041518">
    <property type="entry name" value="choice_anch_Q"/>
    <property type="match status" value="1"/>
</dbReference>
<dbReference type="SMART" id="SM00710">
    <property type="entry name" value="PbH1"/>
    <property type="match status" value="6"/>
</dbReference>
<comment type="caution">
    <text evidence="3">The sequence shown here is derived from an EMBL/GenBank/DDBJ whole genome shotgun (WGS) entry which is preliminary data.</text>
</comment>
<accession>A0ABU1T827</accession>
<proteinExistence type="predicted"/>
<feature type="chain" id="PRO_5047060708" description="Right handed beta helix domain-containing protein" evidence="1">
    <location>
        <begin position="24"/>
        <end position="460"/>
    </location>
</feature>
<reference evidence="3 4" key="1">
    <citation type="submission" date="2023-07" db="EMBL/GenBank/DDBJ databases">
        <title>Sorghum-associated microbial communities from plants grown in Nebraska, USA.</title>
        <authorList>
            <person name="Schachtman D."/>
        </authorList>
    </citation>
    <scope>NUCLEOTIDE SEQUENCE [LARGE SCALE GENOMIC DNA]</scope>
    <source>
        <strain evidence="3 4">3262</strain>
    </source>
</reference>
<dbReference type="SUPFAM" id="SSF51126">
    <property type="entry name" value="Pectin lyase-like"/>
    <property type="match status" value="1"/>
</dbReference>
<gene>
    <name evidence="3" type="ORF">J2W55_001372</name>
</gene>
<evidence type="ECO:0000256" key="1">
    <source>
        <dbReference type="SAM" id="SignalP"/>
    </source>
</evidence>
<sequence length="460" mass="49149">MNNKNCLLRLIAGMLVISSFVMCTKSTNQIERAPSSAPTQDTTIANLSNEAITNCTYTILPAEEIVDGAKIPAGSTICIPAGKRGPLLLKNFKGTAAKPIIIINKGGKVTISTAITASYAFKTKNCQYFKILGNGAPGITYGFNLNGGNLGMTMDDLSSDFEITNVEVRNCGFAGIMAKTDPSCDPATWRGHFTMRNIILHNNYIHKTGGEGFYVGNSFYANGMSLACGKVLPHNIVNVKIYKNIIDSTGCEGIQVGSATSGCEIYNNTVKNPGLRPFAAYQNNGIQIGEGTGGKCYNNLVKNAPGNGIIVLGLGDNVVFNNFILNSKSYGIFADSRYTPGPYFQFINNTIIGSVLGGIKLNSETIPMNTVINNVIIQSETALSIIRISRSVKLTAANNYIGKSVSTCKFVNYSSDNFHLQSSSPLINTGANALTYGVSSDYYGTKRPSGKAFDIGATEY</sequence>
<dbReference type="InterPro" id="IPR012334">
    <property type="entry name" value="Pectin_lyas_fold"/>
</dbReference>
<dbReference type="InterPro" id="IPR039448">
    <property type="entry name" value="Beta_helix"/>
</dbReference>